<keyword evidence="2" id="KW-0812">Transmembrane</keyword>
<feature type="region of interest" description="Disordered" evidence="1">
    <location>
        <begin position="1"/>
        <end position="34"/>
    </location>
</feature>
<feature type="compositionally biased region" description="Basic and acidic residues" evidence="1">
    <location>
        <begin position="1"/>
        <end position="14"/>
    </location>
</feature>
<reference evidence="3 4" key="1">
    <citation type="submission" date="2020-03" db="EMBL/GenBank/DDBJ databases">
        <title>Dissostichus mawsoni Genome sequencing and assembly.</title>
        <authorList>
            <person name="Park H."/>
        </authorList>
    </citation>
    <scope>NUCLEOTIDE SEQUENCE [LARGE SCALE GENOMIC DNA]</scope>
    <source>
        <strain evidence="3">DM0001</strain>
        <tissue evidence="3">Muscle</tissue>
    </source>
</reference>
<gene>
    <name evidence="3" type="ORF">F7725_003903</name>
</gene>
<dbReference type="Proteomes" id="UP000518266">
    <property type="component" value="Unassembled WGS sequence"/>
</dbReference>
<name>A0A7J5YBM9_DISMA</name>
<keyword evidence="2" id="KW-0472">Membrane</keyword>
<comment type="caution">
    <text evidence="3">The sequence shown here is derived from an EMBL/GenBank/DDBJ whole genome shotgun (WGS) entry which is preliminary data.</text>
</comment>
<keyword evidence="4" id="KW-1185">Reference proteome</keyword>
<proteinExistence type="predicted"/>
<feature type="transmembrane region" description="Helical" evidence="2">
    <location>
        <begin position="52"/>
        <end position="71"/>
    </location>
</feature>
<keyword evidence="2" id="KW-1133">Transmembrane helix</keyword>
<accession>A0A7J5YBM9</accession>
<protein>
    <submittedName>
        <fullName evidence="3">Uncharacterized protein</fullName>
    </submittedName>
</protein>
<organism evidence="3 4">
    <name type="scientific">Dissostichus mawsoni</name>
    <name type="common">Antarctic cod</name>
    <dbReference type="NCBI Taxonomy" id="36200"/>
    <lineage>
        <taxon>Eukaryota</taxon>
        <taxon>Metazoa</taxon>
        <taxon>Chordata</taxon>
        <taxon>Craniata</taxon>
        <taxon>Vertebrata</taxon>
        <taxon>Euteleostomi</taxon>
        <taxon>Actinopterygii</taxon>
        <taxon>Neopterygii</taxon>
        <taxon>Teleostei</taxon>
        <taxon>Neoteleostei</taxon>
        <taxon>Acanthomorphata</taxon>
        <taxon>Eupercaria</taxon>
        <taxon>Perciformes</taxon>
        <taxon>Notothenioidei</taxon>
        <taxon>Nototheniidae</taxon>
        <taxon>Dissostichus</taxon>
    </lineage>
</organism>
<sequence length="258" mass="28070">MEKGRKGFEEERKGVPGPIGGRERGQQTAGGGRGVREHAGLLTRAIVLRLEMIVALIALFVSLAVASGLMFSGSSRGETSRESAKASRARFCHPVQMPRFCPLSPSLYLSGVIDPSHQLVLISFTPKEDLVCGQTAHYGGHPEALQGGELTASEEPASLMHFLCPSLPVHPICGATPLSPERSISVQWSFPLPCWSPCRRTEAFPDLRSGSLCDIDIMHILMCLIIISIVSWSAVRGFDDLRDLQRSVMMCAEAEEEE</sequence>
<evidence type="ECO:0000256" key="2">
    <source>
        <dbReference type="SAM" id="Phobius"/>
    </source>
</evidence>
<evidence type="ECO:0000313" key="4">
    <source>
        <dbReference type="Proteomes" id="UP000518266"/>
    </source>
</evidence>
<dbReference type="EMBL" id="JAAKFY010000014">
    <property type="protein sequence ID" value="KAF3846825.1"/>
    <property type="molecule type" value="Genomic_DNA"/>
</dbReference>
<dbReference type="AlphaFoldDB" id="A0A7J5YBM9"/>
<evidence type="ECO:0000256" key="1">
    <source>
        <dbReference type="SAM" id="MobiDB-lite"/>
    </source>
</evidence>
<evidence type="ECO:0000313" key="3">
    <source>
        <dbReference type="EMBL" id="KAF3846825.1"/>
    </source>
</evidence>